<proteinExistence type="predicted"/>
<feature type="region of interest" description="Disordered" evidence="1">
    <location>
        <begin position="128"/>
        <end position="152"/>
    </location>
</feature>
<accession>A0A0F9SN89</accession>
<feature type="compositionally biased region" description="Basic residues" evidence="1">
    <location>
        <begin position="141"/>
        <end position="152"/>
    </location>
</feature>
<protein>
    <submittedName>
        <fullName evidence="2">Uncharacterized protein</fullName>
    </submittedName>
</protein>
<dbReference type="EMBL" id="LAZR01000402">
    <property type="protein sequence ID" value="KKN70485.1"/>
    <property type="molecule type" value="Genomic_DNA"/>
</dbReference>
<sequence>MDDGTGKPTGRNFYKAKGLHGVSLRVPKETSIKLKVYASRLRLPLYETVQSILDHFLENPDRYNIASGPLWNGSTEQVDSQAFITQESQQELKIQGIYASLALKDLAGRVVYEYLEKHCRVKLGGEMWKSTKAPGNNSGKQSKRRKRKKSAS</sequence>
<dbReference type="AlphaFoldDB" id="A0A0F9SN89"/>
<name>A0A0F9SN89_9ZZZZ</name>
<evidence type="ECO:0000256" key="1">
    <source>
        <dbReference type="SAM" id="MobiDB-lite"/>
    </source>
</evidence>
<reference evidence="2" key="1">
    <citation type="journal article" date="2015" name="Nature">
        <title>Complex archaea that bridge the gap between prokaryotes and eukaryotes.</title>
        <authorList>
            <person name="Spang A."/>
            <person name="Saw J.H."/>
            <person name="Jorgensen S.L."/>
            <person name="Zaremba-Niedzwiedzka K."/>
            <person name="Martijn J."/>
            <person name="Lind A.E."/>
            <person name="van Eijk R."/>
            <person name="Schleper C."/>
            <person name="Guy L."/>
            <person name="Ettema T.J."/>
        </authorList>
    </citation>
    <scope>NUCLEOTIDE SEQUENCE</scope>
</reference>
<organism evidence="2">
    <name type="scientific">marine sediment metagenome</name>
    <dbReference type="NCBI Taxonomy" id="412755"/>
    <lineage>
        <taxon>unclassified sequences</taxon>
        <taxon>metagenomes</taxon>
        <taxon>ecological metagenomes</taxon>
    </lineage>
</organism>
<comment type="caution">
    <text evidence="2">The sequence shown here is derived from an EMBL/GenBank/DDBJ whole genome shotgun (WGS) entry which is preliminary data.</text>
</comment>
<gene>
    <name evidence="2" type="ORF">LCGC14_0430630</name>
</gene>
<evidence type="ECO:0000313" key="2">
    <source>
        <dbReference type="EMBL" id="KKN70485.1"/>
    </source>
</evidence>